<protein>
    <submittedName>
        <fullName evidence="2">Uncharacterized protein</fullName>
    </submittedName>
</protein>
<evidence type="ECO:0000256" key="1">
    <source>
        <dbReference type="SAM" id="MobiDB-lite"/>
    </source>
</evidence>
<name>A0ABN2RNS5_9ACTN</name>
<proteinExistence type="predicted"/>
<feature type="region of interest" description="Disordered" evidence="1">
    <location>
        <begin position="58"/>
        <end position="79"/>
    </location>
</feature>
<dbReference type="EMBL" id="BAAAQM010000018">
    <property type="protein sequence ID" value="GAA1972264.1"/>
    <property type="molecule type" value="Genomic_DNA"/>
</dbReference>
<organism evidence="2 3">
    <name type="scientific">Catenulispora subtropica</name>
    <dbReference type="NCBI Taxonomy" id="450798"/>
    <lineage>
        <taxon>Bacteria</taxon>
        <taxon>Bacillati</taxon>
        <taxon>Actinomycetota</taxon>
        <taxon>Actinomycetes</taxon>
        <taxon>Catenulisporales</taxon>
        <taxon>Catenulisporaceae</taxon>
        <taxon>Catenulispora</taxon>
    </lineage>
</organism>
<accession>A0ABN2RNS5</accession>
<sequence length="79" mass="8352">MKIGGSPLALAQAAAYRLPTGRSLADYLRLLREDHEEILARNAPAGRAAPMAAAWSPAMAEREATSPADRPIGMRAIAP</sequence>
<dbReference type="Proteomes" id="UP001499854">
    <property type="component" value="Unassembled WGS sequence"/>
</dbReference>
<gene>
    <name evidence="2" type="ORF">GCM10009838_34740</name>
</gene>
<evidence type="ECO:0000313" key="2">
    <source>
        <dbReference type="EMBL" id="GAA1972264.1"/>
    </source>
</evidence>
<keyword evidence="3" id="KW-1185">Reference proteome</keyword>
<evidence type="ECO:0000313" key="3">
    <source>
        <dbReference type="Proteomes" id="UP001499854"/>
    </source>
</evidence>
<reference evidence="2 3" key="1">
    <citation type="journal article" date="2019" name="Int. J. Syst. Evol. Microbiol.">
        <title>The Global Catalogue of Microorganisms (GCM) 10K type strain sequencing project: providing services to taxonomists for standard genome sequencing and annotation.</title>
        <authorList>
            <consortium name="The Broad Institute Genomics Platform"/>
            <consortium name="The Broad Institute Genome Sequencing Center for Infectious Disease"/>
            <person name="Wu L."/>
            <person name="Ma J."/>
        </authorList>
    </citation>
    <scope>NUCLEOTIDE SEQUENCE [LARGE SCALE GENOMIC DNA]</scope>
    <source>
        <strain evidence="2 3">JCM 16013</strain>
    </source>
</reference>
<comment type="caution">
    <text evidence="2">The sequence shown here is derived from an EMBL/GenBank/DDBJ whole genome shotgun (WGS) entry which is preliminary data.</text>
</comment>